<organism evidence="4 5">
    <name type="scientific">Leptospirillum ferrooxidans (strain C2-3)</name>
    <dbReference type="NCBI Taxonomy" id="1162668"/>
    <lineage>
        <taxon>Bacteria</taxon>
        <taxon>Pseudomonadati</taxon>
        <taxon>Nitrospirota</taxon>
        <taxon>Nitrospiria</taxon>
        <taxon>Nitrospirales</taxon>
        <taxon>Nitrospiraceae</taxon>
        <taxon>Leptospirillum</taxon>
    </lineage>
</organism>
<dbReference type="Gene3D" id="3.40.50.150">
    <property type="entry name" value="Vaccinia Virus protein VP39"/>
    <property type="match status" value="1"/>
</dbReference>
<evidence type="ECO:0000256" key="2">
    <source>
        <dbReference type="ARBA" id="ARBA00022679"/>
    </source>
</evidence>
<dbReference type="PANTHER" id="PTHR43167">
    <property type="entry name" value="PUTATIVE (AFU_ORTHOLOGUE AFUA_6G01830)-RELATED"/>
    <property type="match status" value="1"/>
</dbReference>
<dbReference type="AlphaFoldDB" id="I0IRJ4"/>
<dbReference type="EMBL" id="AP012342">
    <property type="protein sequence ID" value="BAM07893.1"/>
    <property type="molecule type" value="Genomic_DNA"/>
</dbReference>
<reference evidence="4 5" key="1">
    <citation type="journal article" date="2012" name="J. Bacteriol.">
        <title>Complete Genome Sequence of Leptospirillum ferrooxidans Strain C2-3, Isolated from a Fresh Volcanic Ash Deposit on the Island of Miyake, Japan.</title>
        <authorList>
            <person name="Fujimura R."/>
            <person name="Sato Y."/>
            <person name="Nishizawa T."/>
            <person name="Oshima K."/>
            <person name="Kim S.-W."/>
            <person name="Hattori M."/>
            <person name="Kamijo T."/>
            <person name="Ohta H."/>
        </authorList>
    </citation>
    <scope>NUCLEOTIDE SEQUENCE [LARGE SCALE GENOMIC DNA]</scope>
    <source>
        <strain evidence="4 5">C2-3</strain>
    </source>
</reference>
<dbReference type="SUPFAM" id="SSF53335">
    <property type="entry name" value="S-adenosyl-L-methionine-dependent methyltransferases"/>
    <property type="match status" value="1"/>
</dbReference>
<sequence length="267" mass="29664">MVGIWAFSGLGSLKKTRLGTMFPKISSGAEINPPQWAQETIYPEKIHPMEKGVIKEKEQTPVEHYTEGLIPDRDPLIREIGILTGQHGRPFLGPQGGMTLATLAYMNKVKRVYEWTGAYGYSTLWLAKILPNDCQYMIGTIADENQRLIANYLKRAGLQSRVSIKITDGAKQFGETEGQFDLLVLDLQQERTKMAAWLDVIPDKIAEGGLVVSLGNLPAGVGSEQTKNMLTSSVEAYNHRMFADPRFLSSMLPICDGTMVSYRIPRG</sequence>
<dbReference type="PATRIC" id="fig|1162668.3.peg.2631"/>
<name>I0IRJ4_LEPFC</name>
<dbReference type="GO" id="GO:0032259">
    <property type="term" value="P:methylation"/>
    <property type="evidence" value="ECO:0007669"/>
    <property type="project" value="UniProtKB-KW"/>
</dbReference>
<protein>
    <submittedName>
        <fullName evidence="4">Putative o-methyltransferase family protein</fullName>
    </submittedName>
</protein>
<dbReference type="eggNOG" id="COG4122">
    <property type="taxonomic scope" value="Bacteria"/>
</dbReference>
<dbReference type="KEGG" id="lfc:LFE_2220"/>
<keyword evidence="1 4" id="KW-0489">Methyltransferase</keyword>
<dbReference type="HOGENOM" id="CLU_090977_0_0_0"/>
<reference evidence="5" key="2">
    <citation type="submission" date="2012-03" db="EMBL/GenBank/DDBJ databases">
        <title>The complete genome sequence of the pioneer microbe on fresh volcanic deposit, Leptospirillum ferrooxidans strain C2-3.</title>
        <authorList>
            <person name="Fujimura R."/>
            <person name="Sato Y."/>
            <person name="Nishizawa T."/>
            <person name="Nanba K."/>
            <person name="Oshima K."/>
            <person name="Hattori M."/>
            <person name="Kamijo T."/>
            <person name="Ohta H."/>
        </authorList>
    </citation>
    <scope>NUCLEOTIDE SEQUENCE [LARGE SCALE GENOMIC DNA]</scope>
    <source>
        <strain evidence="5">C2-3</strain>
    </source>
</reference>
<dbReference type="Proteomes" id="UP000007382">
    <property type="component" value="Chromosome"/>
</dbReference>
<dbReference type="PROSITE" id="PS51682">
    <property type="entry name" value="SAM_OMT_I"/>
    <property type="match status" value="1"/>
</dbReference>
<keyword evidence="3" id="KW-0949">S-adenosyl-L-methionine</keyword>
<dbReference type="InterPro" id="IPR029063">
    <property type="entry name" value="SAM-dependent_MTases_sf"/>
</dbReference>
<dbReference type="PANTHER" id="PTHR43167:SF1">
    <property type="entry name" value="PUTATIVE (AFU_ORTHOLOGUE AFUA_6G01830)-RELATED"/>
    <property type="match status" value="1"/>
</dbReference>
<keyword evidence="5" id="KW-1185">Reference proteome</keyword>
<dbReference type="GO" id="GO:0008171">
    <property type="term" value="F:O-methyltransferase activity"/>
    <property type="evidence" value="ECO:0007669"/>
    <property type="project" value="InterPro"/>
</dbReference>
<proteinExistence type="predicted"/>
<gene>
    <name evidence="4" type="ordered locus">LFE_2220</name>
</gene>
<dbReference type="InterPro" id="IPR002935">
    <property type="entry name" value="SAM_O-MeTrfase"/>
</dbReference>
<dbReference type="Pfam" id="PF01596">
    <property type="entry name" value="Methyltransf_3"/>
    <property type="match status" value="1"/>
</dbReference>
<evidence type="ECO:0000256" key="3">
    <source>
        <dbReference type="ARBA" id="ARBA00022691"/>
    </source>
</evidence>
<evidence type="ECO:0000313" key="5">
    <source>
        <dbReference type="Proteomes" id="UP000007382"/>
    </source>
</evidence>
<dbReference type="STRING" id="1162668.LFE_2220"/>
<keyword evidence="2 4" id="KW-0808">Transferase</keyword>
<evidence type="ECO:0000313" key="4">
    <source>
        <dbReference type="EMBL" id="BAM07893.1"/>
    </source>
</evidence>
<accession>I0IRJ4</accession>
<evidence type="ECO:0000256" key="1">
    <source>
        <dbReference type="ARBA" id="ARBA00022603"/>
    </source>
</evidence>
<dbReference type="RefSeq" id="WP_014450376.1">
    <property type="nucleotide sequence ID" value="NC_017094.1"/>
</dbReference>